<evidence type="ECO:0000256" key="6">
    <source>
        <dbReference type="ARBA" id="ARBA00075326"/>
    </source>
</evidence>
<dbReference type="GO" id="GO:0010181">
    <property type="term" value="F:FMN binding"/>
    <property type="evidence" value="ECO:0007669"/>
    <property type="project" value="InterPro"/>
</dbReference>
<feature type="domain" description="NADH:flavin oxidoreductase/NADH oxidase N-terminal" evidence="7">
    <location>
        <begin position="13"/>
        <end position="360"/>
    </location>
</feature>
<organism evidence="8 9">
    <name type="scientific">Scheffersomyces stipitis (strain ATCC 58785 / CBS 6054 / NBRC 10063 / NRRL Y-11545)</name>
    <name type="common">Yeast</name>
    <name type="synonym">Pichia stipitis</name>
    <dbReference type="NCBI Taxonomy" id="322104"/>
    <lineage>
        <taxon>Eukaryota</taxon>
        <taxon>Fungi</taxon>
        <taxon>Dikarya</taxon>
        <taxon>Ascomycota</taxon>
        <taxon>Saccharomycotina</taxon>
        <taxon>Pichiomycetes</taxon>
        <taxon>Debaryomycetaceae</taxon>
        <taxon>Scheffersomyces</taxon>
    </lineage>
</organism>
<evidence type="ECO:0000313" key="9">
    <source>
        <dbReference type="Proteomes" id="UP000002258"/>
    </source>
</evidence>
<dbReference type="FunFam" id="3.20.20.70:FF:000138">
    <property type="entry name" value="NADPH dehydrogenase 1"/>
    <property type="match status" value="1"/>
</dbReference>
<dbReference type="InterPro" id="IPR045247">
    <property type="entry name" value="Oye-like"/>
</dbReference>
<comment type="similarity">
    <text evidence="2">Belongs to the NADH:flavin oxidoreductase/NADH oxidase family.</text>
</comment>
<dbReference type="AlphaFoldDB" id="A3LV12"/>
<dbReference type="GeneID" id="4839512"/>
<evidence type="ECO:0000256" key="3">
    <source>
        <dbReference type="ARBA" id="ARBA00022643"/>
    </source>
</evidence>
<dbReference type="HOGENOM" id="CLU_012153_0_0_1"/>
<dbReference type="InterPro" id="IPR013785">
    <property type="entry name" value="Aldolase_TIM"/>
</dbReference>
<accession>A3LV12</accession>
<dbReference type="eggNOG" id="KOG0134">
    <property type="taxonomic scope" value="Eukaryota"/>
</dbReference>
<proteinExistence type="inferred from homology"/>
<dbReference type="OrthoDB" id="276546at2759"/>
<dbReference type="SUPFAM" id="SSF51395">
    <property type="entry name" value="FMN-linked oxidoreductases"/>
    <property type="match status" value="1"/>
</dbReference>
<dbReference type="InterPro" id="IPR001155">
    <property type="entry name" value="OxRdtase_FMN_N"/>
</dbReference>
<evidence type="ECO:0000256" key="5">
    <source>
        <dbReference type="ARBA" id="ARBA00067604"/>
    </source>
</evidence>
<dbReference type="GO" id="GO:0042562">
    <property type="term" value="F:hormone binding"/>
    <property type="evidence" value="ECO:0007669"/>
    <property type="project" value="UniProtKB-ARBA"/>
</dbReference>
<dbReference type="PANTHER" id="PTHR22893">
    <property type="entry name" value="NADH OXIDOREDUCTASE-RELATED"/>
    <property type="match status" value="1"/>
</dbReference>
<keyword evidence="3" id="KW-0288">FMN</keyword>
<gene>
    <name evidence="8" type="primary">OYE2.9</name>
    <name evidence="8" type="ORF">PICST_31957</name>
</gene>
<dbReference type="CDD" id="cd02933">
    <property type="entry name" value="OYE_like_FMN"/>
    <property type="match status" value="1"/>
</dbReference>
<dbReference type="EMBL" id="CP000499">
    <property type="protein sequence ID" value="ABN67047.2"/>
    <property type="molecule type" value="Genomic_DNA"/>
</dbReference>
<dbReference type="Proteomes" id="UP000002258">
    <property type="component" value="Chromosome 5"/>
</dbReference>
<dbReference type="RefSeq" id="XP_001385076.2">
    <property type="nucleotide sequence ID" value="XM_001385039.1"/>
</dbReference>
<comment type="cofactor">
    <cofactor evidence="1">
        <name>FMN</name>
        <dbReference type="ChEBI" id="CHEBI:58210"/>
    </cofactor>
</comment>
<dbReference type="InParanoid" id="A3LV12"/>
<keyword evidence="8" id="KW-0560">Oxidoreductase</keyword>
<evidence type="ECO:0000256" key="4">
    <source>
        <dbReference type="ARBA" id="ARBA00056646"/>
    </source>
</evidence>
<dbReference type="GO" id="GO:0003959">
    <property type="term" value="F:NADPH dehydrogenase activity"/>
    <property type="evidence" value="ECO:0007669"/>
    <property type="project" value="TreeGrafter"/>
</dbReference>
<dbReference type="PANTHER" id="PTHR22893:SF91">
    <property type="entry name" value="NADPH DEHYDROGENASE 2-RELATED"/>
    <property type="match status" value="1"/>
</dbReference>
<comment type="function">
    <text evidence="4">Oxidoreductase that binds mammalian estrogens with high affinity.</text>
</comment>
<evidence type="ECO:0000256" key="2">
    <source>
        <dbReference type="ARBA" id="ARBA00005979"/>
    </source>
</evidence>
<evidence type="ECO:0000256" key="1">
    <source>
        <dbReference type="ARBA" id="ARBA00001917"/>
    </source>
</evidence>
<dbReference type="OMA" id="YMANAVN"/>
<evidence type="ECO:0000313" key="8">
    <source>
        <dbReference type="EMBL" id="ABN67047.2"/>
    </source>
</evidence>
<sequence length="405" mass="45660">MSQSGVPLKNTNVFKPVAVGQNSVSNRIVYVPTTRMRATADFVPSDLELKYYEDRAQYPGTLLITEATYVSERAGLYDRVPGIWNEKQTKAWKQITDAIHKKGSFVSCQLWFLGRVGDPALLKKYGHDLVGASAVYPSGGYQKKAEKVGNPLRALTRAELKDIIVNDYINAAKNAFAAGFDYIELHGAHGYFLDTFLHPSSNQRTDDYGGSIEKRARFVLEVIDELIKAVGANRVALRISPWAMVQGVGAQYEEVHPITTFSYLLNELQKRANQGNELAYISVVEPRVQGTVTVDEWVGDNSFVRHIWKGVIVKAGNYTYDAPSFKTIQEETNDDKVLVGFSRYFTSNPDLVSRLAEGKPLTKYERPTFYTPDNWGYNTWSNHDDKSKYDKNDEKKVFPRALARL</sequence>
<reference evidence="8 9" key="1">
    <citation type="journal article" date="2007" name="Nat. Biotechnol.">
        <title>Genome sequence of the lignocellulose-bioconverting and xylose-fermenting yeast Pichia stipitis.</title>
        <authorList>
            <person name="Jeffries T.W."/>
            <person name="Grigoriev I.V."/>
            <person name="Grimwood J."/>
            <person name="Laplaza J.M."/>
            <person name="Aerts A."/>
            <person name="Salamov A."/>
            <person name="Schmutz J."/>
            <person name="Lindquist E."/>
            <person name="Dehal P."/>
            <person name="Shapiro H."/>
            <person name="Jin Y.S."/>
            <person name="Passoth V."/>
            <person name="Richardson P.M."/>
        </authorList>
    </citation>
    <scope>NUCLEOTIDE SEQUENCE [LARGE SCALE GENOMIC DNA]</scope>
    <source>
        <strain evidence="9">ATCC 58785 / CBS 6054 / NBRC 10063 / NRRL Y-11545</strain>
    </source>
</reference>
<dbReference type="Pfam" id="PF00724">
    <property type="entry name" value="Oxidored_FMN"/>
    <property type="match status" value="1"/>
</dbReference>
<name>A3LV12_PICST</name>
<protein>
    <recommendedName>
        <fullName evidence="5">Probable NADPH dehydrogenase</fullName>
    </recommendedName>
    <alternativeName>
        <fullName evidence="6">Estrogen-binding protein</fullName>
    </alternativeName>
</protein>
<dbReference type="Gene3D" id="3.20.20.70">
    <property type="entry name" value="Aldolase class I"/>
    <property type="match status" value="1"/>
</dbReference>
<keyword evidence="3" id="KW-0285">Flavoprotein</keyword>
<dbReference type="FunCoup" id="A3LV12">
    <property type="interactions" value="879"/>
</dbReference>
<dbReference type="KEGG" id="pic:PICST_31957"/>
<evidence type="ECO:0000259" key="7">
    <source>
        <dbReference type="Pfam" id="PF00724"/>
    </source>
</evidence>
<keyword evidence="9" id="KW-1185">Reference proteome</keyword>